<proteinExistence type="predicted"/>
<evidence type="ECO:0000256" key="6">
    <source>
        <dbReference type="ARBA" id="ARBA00022801"/>
    </source>
</evidence>
<keyword evidence="5" id="KW-0479">Metal-binding</keyword>
<feature type="transmembrane region" description="Helical" evidence="12">
    <location>
        <begin position="17"/>
        <end position="41"/>
    </location>
</feature>
<dbReference type="KEGG" id="pnt:G5B91_08160"/>
<reference evidence="14 15" key="1">
    <citation type="submission" date="2020-02" db="EMBL/GenBank/DDBJ databases">
        <title>Integrative conjugative elements (ICEs) and plasmids drive adaptation of Pseudomonas nitroreducens strain HBP1 to wastewater environment.</title>
        <authorList>
            <person name="Sentchilo V."/>
            <person name="Carraro N."/>
            <person name="Bertelli C."/>
            <person name="van der Meer J.R."/>
        </authorList>
    </citation>
    <scope>NUCLEOTIDE SEQUENCE [LARGE SCALE GENOMIC DNA]</scope>
    <source>
        <strain evidence="14 15">HBP1</strain>
    </source>
</reference>
<organism evidence="14 15">
    <name type="scientific">Pseudomonas nitroreducens</name>
    <dbReference type="NCBI Taxonomy" id="46680"/>
    <lineage>
        <taxon>Bacteria</taxon>
        <taxon>Pseudomonadati</taxon>
        <taxon>Pseudomonadota</taxon>
        <taxon>Gammaproteobacteria</taxon>
        <taxon>Pseudomonadales</taxon>
        <taxon>Pseudomonadaceae</taxon>
        <taxon>Pseudomonas</taxon>
    </lineage>
</organism>
<dbReference type="GO" id="GO:0004222">
    <property type="term" value="F:metalloendopeptidase activity"/>
    <property type="evidence" value="ECO:0007669"/>
    <property type="project" value="InterPro"/>
</dbReference>
<keyword evidence="6" id="KW-0378">Hydrolase</keyword>
<feature type="domain" description="Peptidase M48" evidence="13">
    <location>
        <begin position="108"/>
        <end position="336"/>
    </location>
</feature>
<keyword evidence="8 12" id="KW-1133">Transmembrane helix</keyword>
<feature type="transmembrane region" description="Helical" evidence="12">
    <location>
        <begin position="61"/>
        <end position="79"/>
    </location>
</feature>
<keyword evidence="11" id="KW-0175">Coiled coil</keyword>
<dbReference type="PANTHER" id="PTHR43221">
    <property type="entry name" value="PROTEASE HTPX"/>
    <property type="match status" value="1"/>
</dbReference>
<keyword evidence="4 12" id="KW-0812">Transmembrane</keyword>
<feature type="transmembrane region" description="Helical" evidence="12">
    <location>
        <begin position="189"/>
        <end position="210"/>
    </location>
</feature>
<evidence type="ECO:0000259" key="13">
    <source>
        <dbReference type="Pfam" id="PF01435"/>
    </source>
</evidence>
<comment type="cofactor">
    <cofactor evidence="1">
        <name>Zn(2+)</name>
        <dbReference type="ChEBI" id="CHEBI:29105"/>
    </cofactor>
</comment>
<evidence type="ECO:0000256" key="9">
    <source>
        <dbReference type="ARBA" id="ARBA00023049"/>
    </source>
</evidence>
<evidence type="ECO:0000256" key="2">
    <source>
        <dbReference type="ARBA" id="ARBA00022475"/>
    </source>
</evidence>
<evidence type="ECO:0000256" key="11">
    <source>
        <dbReference type="SAM" id="Coils"/>
    </source>
</evidence>
<dbReference type="Pfam" id="PF01435">
    <property type="entry name" value="Peptidase_M48"/>
    <property type="match status" value="1"/>
</dbReference>
<dbReference type="Proteomes" id="UP000501063">
    <property type="component" value="Chromosome"/>
</dbReference>
<dbReference type="GO" id="GO:0006508">
    <property type="term" value="P:proteolysis"/>
    <property type="evidence" value="ECO:0007669"/>
    <property type="project" value="UniProtKB-KW"/>
</dbReference>
<dbReference type="AlphaFoldDB" id="A0A6G6IVH2"/>
<evidence type="ECO:0000256" key="7">
    <source>
        <dbReference type="ARBA" id="ARBA00022833"/>
    </source>
</evidence>
<evidence type="ECO:0000256" key="8">
    <source>
        <dbReference type="ARBA" id="ARBA00022989"/>
    </source>
</evidence>
<gene>
    <name evidence="14" type="ORF">G5B91_08160</name>
</gene>
<keyword evidence="2" id="KW-1003">Cell membrane</keyword>
<evidence type="ECO:0000256" key="12">
    <source>
        <dbReference type="SAM" id="Phobius"/>
    </source>
</evidence>
<keyword evidence="10 12" id="KW-0472">Membrane</keyword>
<dbReference type="EMBL" id="CP049140">
    <property type="protein sequence ID" value="QIE86241.1"/>
    <property type="molecule type" value="Genomic_DNA"/>
</dbReference>
<keyword evidence="3" id="KW-0645">Protease</keyword>
<dbReference type="PANTHER" id="PTHR43221:SF2">
    <property type="entry name" value="PROTEASE HTPX HOMOLOG"/>
    <property type="match status" value="1"/>
</dbReference>
<evidence type="ECO:0000256" key="5">
    <source>
        <dbReference type="ARBA" id="ARBA00022723"/>
    </source>
</evidence>
<protein>
    <submittedName>
        <fullName evidence="14">M48 family metallopeptidase</fullName>
    </submittedName>
</protein>
<sequence>MNFFEHQDRARKQTGRLVLLLTIAVVCLVTITSLALGWLWRHLGEPALHLTSRASLPDPELYLSVAAVIVGVVVLGALYKQVQLSAGGKVVAESLGGRLLNLSASNADERRLLNVVEEMALASGSPVPPVYVLEDGSINAFAAGLTPRDAVIGITRGAIEQLDRNELQGVIAHEFSHIHHGDMLLNTRLTALLHGMLLLGLIGGMLLRGWSETSTGVRISSRSSSNDKNGGGSVVLLVIGAGVVLYVLGYVGTFFGQLIKASVSRQREFLADASAVQFTRDPSTIAGALKKIGGNPLGALLSAPRAAEFSHMYFGDGVGSSWFDTHPPLKDRIRRVDPGWDGNYPKFEPRLDVALMNKQAWTSAVTGQPYQPSAVDVAVAAVGAPTIAHLQEARSTLQRLDERLQRAAHDSEGAEALVYGLLLDSDPGLRARQLEAIKQRLNLSLALQLDLLEESLLRLDPGQRLPLLDLAMPALKQLDAKAFLALRENMALLIKLDGKVKLLEWTLLRIIERNLRPGSGKIGNVALADLSEACATLLAFLARVGETSDLQTEQAFADAWSGLPFAPRPLPGAASLRELETALKQLEHLRPLQKPQLLKALARCIEHDGRITAGEAELMRAVADILDCPMTPLLAT</sequence>
<dbReference type="GO" id="GO:0046872">
    <property type="term" value="F:metal ion binding"/>
    <property type="evidence" value="ECO:0007669"/>
    <property type="project" value="UniProtKB-KW"/>
</dbReference>
<evidence type="ECO:0000256" key="10">
    <source>
        <dbReference type="ARBA" id="ARBA00023136"/>
    </source>
</evidence>
<dbReference type="InterPro" id="IPR050083">
    <property type="entry name" value="HtpX_protease"/>
</dbReference>
<dbReference type="CDD" id="cd07340">
    <property type="entry name" value="M48B_Htpx_like"/>
    <property type="match status" value="1"/>
</dbReference>
<evidence type="ECO:0000256" key="1">
    <source>
        <dbReference type="ARBA" id="ARBA00001947"/>
    </source>
</evidence>
<keyword evidence="7" id="KW-0862">Zinc</keyword>
<feature type="coiled-coil region" evidence="11">
    <location>
        <begin position="390"/>
        <end position="417"/>
    </location>
</feature>
<evidence type="ECO:0000313" key="15">
    <source>
        <dbReference type="Proteomes" id="UP000501063"/>
    </source>
</evidence>
<evidence type="ECO:0000313" key="14">
    <source>
        <dbReference type="EMBL" id="QIE86241.1"/>
    </source>
</evidence>
<accession>A0A6G6IVH2</accession>
<keyword evidence="9" id="KW-0482">Metalloprotease</keyword>
<name>A0A6G6IVH2_PSENT</name>
<evidence type="ECO:0000256" key="3">
    <source>
        <dbReference type="ARBA" id="ARBA00022670"/>
    </source>
</evidence>
<evidence type="ECO:0000256" key="4">
    <source>
        <dbReference type="ARBA" id="ARBA00022692"/>
    </source>
</evidence>
<dbReference type="RefSeq" id="WP_024765353.1">
    <property type="nucleotide sequence ID" value="NZ_CP049140.1"/>
</dbReference>
<dbReference type="Gene3D" id="3.30.2010.10">
    <property type="entry name" value="Metalloproteases ('zincins'), catalytic domain"/>
    <property type="match status" value="1"/>
</dbReference>
<dbReference type="InterPro" id="IPR001915">
    <property type="entry name" value="Peptidase_M48"/>
</dbReference>
<feature type="transmembrane region" description="Helical" evidence="12">
    <location>
        <begin position="230"/>
        <end position="255"/>
    </location>
</feature>